<accession>A0A2T8I8R2</accession>
<proteinExistence type="predicted"/>
<protein>
    <submittedName>
        <fullName evidence="2">Uncharacterized protein</fullName>
    </submittedName>
</protein>
<organism evidence="2">
    <name type="scientific">Panicum hallii</name>
    <dbReference type="NCBI Taxonomy" id="206008"/>
    <lineage>
        <taxon>Eukaryota</taxon>
        <taxon>Viridiplantae</taxon>
        <taxon>Streptophyta</taxon>
        <taxon>Embryophyta</taxon>
        <taxon>Tracheophyta</taxon>
        <taxon>Spermatophyta</taxon>
        <taxon>Magnoliopsida</taxon>
        <taxon>Liliopsida</taxon>
        <taxon>Poales</taxon>
        <taxon>Poaceae</taxon>
        <taxon>PACMAD clade</taxon>
        <taxon>Panicoideae</taxon>
        <taxon>Panicodae</taxon>
        <taxon>Paniceae</taxon>
        <taxon>Panicinae</taxon>
        <taxon>Panicum</taxon>
        <taxon>Panicum sect. Panicum</taxon>
    </lineage>
</organism>
<evidence type="ECO:0000313" key="2">
    <source>
        <dbReference type="EMBL" id="PVH34044.1"/>
    </source>
</evidence>
<feature type="compositionally biased region" description="Polar residues" evidence="1">
    <location>
        <begin position="1"/>
        <end position="11"/>
    </location>
</feature>
<sequence length="179" mass="20356">MPVHPSPTQSGPDGYDDRANPSAAKEAGTREDPTMEPAWVTEGILPVMMNCGGVFMPGCTWRRFHRMLTLVSFHDFWALKLRRYEIRNAASKNSLLNSNRITPRTPRLLLIVPSTGRSEGLENFPMFRTLCPKGFGSPNWSSRNTIADPWSSCIMCLDEEKKPLCLLTLRYFSCRDPYR</sequence>
<gene>
    <name evidence="2" type="ORF">PAHAL_8G123900</name>
</gene>
<dbReference type="Gramene" id="PVH34044">
    <property type="protein sequence ID" value="PVH34044"/>
    <property type="gene ID" value="PAHAL_8G123900"/>
</dbReference>
<dbReference type="Proteomes" id="UP000243499">
    <property type="component" value="Chromosome 8"/>
</dbReference>
<dbReference type="EMBL" id="CM008053">
    <property type="protein sequence ID" value="PVH34044.1"/>
    <property type="molecule type" value="Genomic_DNA"/>
</dbReference>
<reference evidence="2" key="1">
    <citation type="submission" date="2018-04" db="EMBL/GenBank/DDBJ databases">
        <title>WGS assembly of Panicum hallii.</title>
        <authorList>
            <person name="Lovell J."/>
            <person name="Jenkins J."/>
            <person name="Lowry D."/>
            <person name="Mamidi S."/>
            <person name="Sreedasyam A."/>
            <person name="Weng X."/>
            <person name="Barry K."/>
            <person name="Bonette J."/>
            <person name="Campitelli B."/>
            <person name="Daum C."/>
            <person name="Gordon S."/>
            <person name="Gould B."/>
            <person name="Lipzen A."/>
            <person name="Macqueen A."/>
            <person name="Palacio-Mejia J."/>
            <person name="Plott C."/>
            <person name="Shakirov E."/>
            <person name="Shu S."/>
            <person name="Yoshinaga Y."/>
            <person name="Zane M."/>
            <person name="Rokhsar D."/>
            <person name="Grimwood J."/>
            <person name="Schmutz J."/>
            <person name="Juenger T."/>
        </authorList>
    </citation>
    <scope>NUCLEOTIDE SEQUENCE [LARGE SCALE GENOMIC DNA]</scope>
    <source>
        <strain evidence="2">FIL2</strain>
    </source>
</reference>
<name>A0A2T8I8R2_9POAL</name>
<feature type="region of interest" description="Disordered" evidence="1">
    <location>
        <begin position="1"/>
        <end position="36"/>
    </location>
</feature>
<dbReference type="AlphaFoldDB" id="A0A2T8I8R2"/>
<evidence type="ECO:0000256" key="1">
    <source>
        <dbReference type="SAM" id="MobiDB-lite"/>
    </source>
</evidence>